<accession>A0AAW2PRC8</accession>
<reference evidence="1" key="1">
    <citation type="submission" date="2020-06" db="EMBL/GenBank/DDBJ databases">
        <authorList>
            <person name="Li T."/>
            <person name="Hu X."/>
            <person name="Zhang T."/>
            <person name="Song X."/>
            <person name="Zhang H."/>
            <person name="Dai N."/>
            <person name="Sheng W."/>
            <person name="Hou X."/>
            <person name="Wei L."/>
        </authorList>
    </citation>
    <scope>NUCLEOTIDE SEQUENCE</scope>
    <source>
        <strain evidence="1">G01</strain>
        <tissue evidence="1">Leaf</tissue>
    </source>
</reference>
<protein>
    <submittedName>
        <fullName evidence="1">Uncharacterized protein</fullName>
    </submittedName>
</protein>
<name>A0AAW2PRC8_9LAMI</name>
<dbReference type="EMBL" id="JACGWK010000004">
    <property type="protein sequence ID" value="KAL0358289.1"/>
    <property type="molecule type" value="Genomic_DNA"/>
</dbReference>
<sequence length="114" mass="12659">MCDLGASINVIPLTIYESLNVSPLKETEVVLQLVDGSVLYPEGVLEDILVQVIELVFHADFYVLDMIGNNSPNFTSILLGRPFIKISKIKIDVDAGILSMEFDNEVMRKKVCLS</sequence>
<gene>
    <name evidence="1" type="ORF">Sangu_0678300</name>
</gene>
<dbReference type="AlphaFoldDB" id="A0AAW2PRC8"/>
<dbReference type="CDD" id="cd00303">
    <property type="entry name" value="retropepsin_like"/>
    <property type="match status" value="1"/>
</dbReference>
<dbReference type="PANTHER" id="PTHR33067:SF15">
    <property type="entry name" value="RNA-DIRECTED DNA POLYMERASE"/>
    <property type="match status" value="1"/>
</dbReference>
<organism evidence="1">
    <name type="scientific">Sesamum angustifolium</name>
    <dbReference type="NCBI Taxonomy" id="2727405"/>
    <lineage>
        <taxon>Eukaryota</taxon>
        <taxon>Viridiplantae</taxon>
        <taxon>Streptophyta</taxon>
        <taxon>Embryophyta</taxon>
        <taxon>Tracheophyta</taxon>
        <taxon>Spermatophyta</taxon>
        <taxon>Magnoliopsida</taxon>
        <taxon>eudicotyledons</taxon>
        <taxon>Gunneridae</taxon>
        <taxon>Pentapetalae</taxon>
        <taxon>asterids</taxon>
        <taxon>lamiids</taxon>
        <taxon>Lamiales</taxon>
        <taxon>Pedaliaceae</taxon>
        <taxon>Sesamum</taxon>
    </lineage>
</organism>
<dbReference type="InterPro" id="IPR021109">
    <property type="entry name" value="Peptidase_aspartic_dom_sf"/>
</dbReference>
<dbReference type="PANTHER" id="PTHR33067">
    <property type="entry name" value="RNA-DIRECTED DNA POLYMERASE-RELATED"/>
    <property type="match status" value="1"/>
</dbReference>
<evidence type="ECO:0000313" key="1">
    <source>
        <dbReference type="EMBL" id="KAL0358289.1"/>
    </source>
</evidence>
<reference evidence="1" key="2">
    <citation type="journal article" date="2024" name="Plant">
        <title>Genomic evolution and insights into agronomic trait innovations of Sesamum species.</title>
        <authorList>
            <person name="Miao H."/>
            <person name="Wang L."/>
            <person name="Qu L."/>
            <person name="Liu H."/>
            <person name="Sun Y."/>
            <person name="Le M."/>
            <person name="Wang Q."/>
            <person name="Wei S."/>
            <person name="Zheng Y."/>
            <person name="Lin W."/>
            <person name="Duan Y."/>
            <person name="Cao H."/>
            <person name="Xiong S."/>
            <person name="Wang X."/>
            <person name="Wei L."/>
            <person name="Li C."/>
            <person name="Ma Q."/>
            <person name="Ju M."/>
            <person name="Zhao R."/>
            <person name="Li G."/>
            <person name="Mu C."/>
            <person name="Tian Q."/>
            <person name="Mei H."/>
            <person name="Zhang T."/>
            <person name="Gao T."/>
            <person name="Zhang H."/>
        </authorList>
    </citation>
    <scope>NUCLEOTIDE SEQUENCE</scope>
    <source>
        <strain evidence="1">G01</strain>
    </source>
</reference>
<comment type="caution">
    <text evidence="1">The sequence shown here is derived from an EMBL/GenBank/DDBJ whole genome shotgun (WGS) entry which is preliminary data.</text>
</comment>
<proteinExistence type="predicted"/>
<dbReference type="Gene3D" id="2.40.70.10">
    <property type="entry name" value="Acid Proteases"/>
    <property type="match status" value="1"/>
</dbReference>